<reference evidence="2 3" key="1">
    <citation type="submission" date="2020-07" db="EMBL/GenBank/DDBJ databases">
        <authorList>
            <person name="Zhuang K."/>
            <person name="Ran Y."/>
        </authorList>
    </citation>
    <scope>NUCLEOTIDE SEQUENCE [LARGE SCALE GENOMIC DNA]</scope>
    <source>
        <strain evidence="2 3">WCH-YHL-001</strain>
    </source>
</reference>
<gene>
    <name evidence="2" type="ORF">H0264_14735</name>
</gene>
<dbReference type="SUPFAM" id="SSF52218">
    <property type="entry name" value="Flavoproteins"/>
    <property type="match status" value="1"/>
</dbReference>
<evidence type="ECO:0000313" key="3">
    <source>
        <dbReference type="Proteomes" id="UP000515512"/>
    </source>
</evidence>
<dbReference type="AlphaFoldDB" id="A0A7D6ZMM9"/>
<dbReference type="InterPro" id="IPR029039">
    <property type="entry name" value="Flavoprotein-like_sf"/>
</dbReference>
<dbReference type="InterPro" id="IPR026816">
    <property type="entry name" value="Flavodoxin_dom"/>
</dbReference>
<accession>A0A7D6ZMM9</accession>
<sequence>MNAIIVCKSVSHGNTRRVADAMGEVLQAKVVGPEDLDPATLLGYDLVGFGSGVRHQAMYPELRDFVRALPDGQHGRAFVFATSGFSEVPVRPFMKPVVDSLQRKGFDVVDTFRCEGWDTWFPFKPVGGVRKGHPSSDDLAAARAFAAGLRSRLQ</sequence>
<proteinExistence type="predicted"/>
<dbReference type="RefSeq" id="WP_181584484.1">
    <property type="nucleotide sequence ID" value="NZ_CP059399.1"/>
</dbReference>
<dbReference type="KEGG" id="nhu:H0264_14735"/>
<organism evidence="2 3">
    <name type="scientific">Nocardia huaxiensis</name>
    <dbReference type="NCBI Taxonomy" id="2755382"/>
    <lineage>
        <taxon>Bacteria</taxon>
        <taxon>Bacillati</taxon>
        <taxon>Actinomycetota</taxon>
        <taxon>Actinomycetes</taxon>
        <taxon>Mycobacteriales</taxon>
        <taxon>Nocardiaceae</taxon>
        <taxon>Nocardia</taxon>
    </lineage>
</organism>
<protein>
    <submittedName>
        <fullName evidence="2">Flavodoxin family protein</fullName>
    </submittedName>
</protein>
<evidence type="ECO:0000313" key="2">
    <source>
        <dbReference type="EMBL" id="QLY33320.1"/>
    </source>
</evidence>
<keyword evidence="3" id="KW-1185">Reference proteome</keyword>
<dbReference type="EMBL" id="CP059399">
    <property type="protein sequence ID" value="QLY33320.1"/>
    <property type="molecule type" value="Genomic_DNA"/>
</dbReference>
<name>A0A7D6ZMM9_9NOCA</name>
<feature type="domain" description="Flavodoxin" evidence="1">
    <location>
        <begin position="9"/>
        <end position="91"/>
    </location>
</feature>
<dbReference type="Proteomes" id="UP000515512">
    <property type="component" value="Chromosome"/>
</dbReference>
<evidence type="ECO:0000259" key="1">
    <source>
        <dbReference type="Pfam" id="PF12724"/>
    </source>
</evidence>
<dbReference type="Pfam" id="PF12724">
    <property type="entry name" value="Flavodoxin_5"/>
    <property type="match status" value="1"/>
</dbReference>
<dbReference type="Gene3D" id="3.40.50.360">
    <property type="match status" value="1"/>
</dbReference>